<evidence type="ECO:0008006" key="4">
    <source>
        <dbReference type="Google" id="ProtNLM"/>
    </source>
</evidence>
<dbReference type="EMBL" id="BMNG01000015">
    <property type="protein sequence ID" value="GGO53817.1"/>
    <property type="molecule type" value="Genomic_DNA"/>
</dbReference>
<proteinExistence type="predicted"/>
<keyword evidence="3" id="KW-1185">Reference proteome</keyword>
<evidence type="ECO:0000313" key="2">
    <source>
        <dbReference type="EMBL" id="GGO53817.1"/>
    </source>
</evidence>
<gene>
    <name evidence="2" type="ORF">GCM10012286_62100</name>
</gene>
<feature type="region of interest" description="Disordered" evidence="1">
    <location>
        <begin position="1"/>
        <end position="30"/>
    </location>
</feature>
<dbReference type="Proteomes" id="UP000656881">
    <property type="component" value="Unassembled WGS sequence"/>
</dbReference>
<accession>A0ABQ2MJP5</accession>
<protein>
    <recommendedName>
        <fullName evidence="4">GNAT family N-acetyltransferase</fullName>
    </recommendedName>
</protein>
<organism evidence="2 3">
    <name type="scientific">Streptomyces lasiicapitis</name>
    <dbReference type="NCBI Taxonomy" id="1923961"/>
    <lineage>
        <taxon>Bacteria</taxon>
        <taxon>Bacillati</taxon>
        <taxon>Actinomycetota</taxon>
        <taxon>Actinomycetes</taxon>
        <taxon>Kitasatosporales</taxon>
        <taxon>Streptomycetaceae</taxon>
        <taxon>Streptomyces</taxon>
    </lineage>
</organism>
<name>A0ABQ2MJP5_9ACTN</name>
<sequence length="77" mass="7871">MPRNVAVPDIGSSHGTAAQDGMHGQGPDEGAAQLSLLTAPVTAVGHDYQGRGIGSKLTHQAPRAPTRRPVPVGAPER</sequence>
<feature type="region of interest" description="Disordered" evidence="1">
    <location>
        <begin position="46"/>
        <end position="77"/>
    </location>
</feature>
<reference evidence="3" key="1">
    <citation type="journal article" date="2019" name="Int. J. Syst. Evol. Microbiol.">
        <title>The Global Catalogue of Microorganisms (GCM) 10K type strain sequencing project: providing services to taxonomists for standard genome sequencing and annotation.</title>
        <authorList>
            <consortium name="The Broad Institute Genomics Platform"/>
            <consortium name="The Broad Institute Genome Sequencing Center for Infectious Disease"/>
            <person name="Wu L."/>
            <person name="Ma J."/>
        </authorList>
    </citation>
    <scope>NUCLEOTIDE SEQUENCE [LARGE SCALE GENOMIC DNA]</scope>
    <source>
        <strain evidence="3">CGMCC 4.7349</strain>
    </source>
</reference>
<evidence type="ECO:0000313" key="3">
    <source>
        <dbReference type="Proteomes" id="UP000656881"/>
    </source>
</evidence>
<comment type="caution">
    <text evidence="2">The sequence shown here is derived from an EMBL/GenBank/DDBJ whole genome shotgun (WGS) entry which is preliminary data.</text>
</comment>
<feature type="compositionally biased region" description="Low complexity" evidence="1">
    <location>
        <begin position="61"/>
        <end position="77"/>
    </location>
</feature>
<evidence type="ECO:0000256" key="1">
    <source>
        <dbReference type="SAM" id="MobiDB-lite"/>
    </source>
</evidence>